<feature type="compositionally biased region" description="Polar residues" evidence="1">
    <location>
        <begin position="346"/>
        <end position="355"/>
    </location>
</feature>
<evidence type="ECO:0000313" key="2">
    <source>
        <dbReference type="EMBL" id="KAG5184594.1"/>
    </source>
</evidence>
<dbReference type="Proteomes" id="UP000664859">
    <property type="component" value="Unassembled WGS sequence"/>
</dbReference>
<evidence type="ECO:0000313" key="3">
    <source>
        <dbReference type="Proteomes" id="UP000664859"/>
    </source>
</evidence>
<protein>
    <submittedName>
        <fullName evidence="2">Uncharacterized protein</fullName>
    </submittedName>
</protein>
<accession>A0A835Z782</accession>
<dbReference type="AlphaFoldDB" id="A0A835Z782"/>
<gene>
    <name evidence="2" type="ORF">JKP88DRAFT_262796</name>
</gene>
<reference evidence="2" key="1">
    <citation type="submission" date="2021-02" db="EMBL/GenBank/DDBJ databases">
        <title>First Annotated Genome of the Yellow-green Alga Tribonema minus.</title>
        <authorList>
            <person name="Mahan K.M."/>
        </authorList>
    </citation>
    <scope>NUCLEOTIDE SEQUENCE</scope>
    <source>
        <strain evidence="2">UTEX B ZZ1240</strain>
    </source>
</reference>
<keyword evidence="3" id="KW-1185">Reference proteome</keyword>
<feature type="region of interest" description="Disordered" evidence="1">
    <location>
        <begin position="335"/>
        <end position="355"/>
    </location>
</feature>
<comment type="caution">
    <text evidence="2">The sequence shown here is derived from an EMBL/GenBank/DDBJ whole genome shotgun (WGS) entry which is preliminary data.</text>
</comment>
<sequence>MLQTNRMNSQRRLLVQQCYVGLYEVLAAHFQGAGRSFIITGTQENADGDESVYALIVITGTQGIGKSLLLYYVMWHLARAGATVVYDQRDTATVMYGPQGVYTGALEEFGQALDDAATWYLVDGKPPRPVAAKTVLVTSLDWDDWKEAQKWPGSLIRHMPVWEQDEILAARELIFSKRPEEEVLERYRVWGGTPRYVLQLTDIEHQRLIKHALNACSIDELQSCMLNISKAAQTTEWLLHLLVESDFTKGPVVFASDWVRDELLQQYVQSQHHQVREFAAAAGGPPIVADFRAKVQEGLAQSRHFKVGVTSGAETQVGAQRNPFTFPPFAPSVPAGPWGQHGSAHKNGQFQSGWW</sequence>
<organism evidence="2 3">
    <name type="scientific">Tribonema minus</name>
    <dbReference type="NCBI Taxonomy" id="303371"/>
    <lineage>
        <taxon>Eukaryota</taxon>
        <taxon>Sar</taxon>
        <taxon>Stramenopiles</taxon>
        <taxon>Ochrophyta</taxon>
        <taxon>PX clade</taxon>
        <taxon>Xanthophyceae</taxon>
        <taxon>Tribonematales</taxon>
        <taxon>Tribonemataceae</taxon>
        <taxon>Tribonema</taxon>
    </lineage>
</organism>
<dbReference type="PANTHER" id="PTHR33129:SF1">
    <property type="entry name" value="ATP-BINDING PROTEIN"/>
    <property type="match status" value="1"/>
</dbReference>
<dbReference type="InterPro" id="IPR052980">
    <property type="entry name" value="Crinkler_effector"/>
</dbReference>
<proteinExistence type="predicted"/>
<dbReference type="OrthoDB" id="104224at2759"/>
<dbReference type="PANTHER" id="PTHR33129">
    <property type="entry name" value="PROTEIN KINASE DOMAIN-CONTAINING PROTEIN-RELATED"/>
    <property type="match status" value="1"/>
</dbReference>
<name>A0A835Z782_9STRA</name>
<dbReference type="EMBL" id="JAFCMP010000157">
    <property type="protein sequence ID" value="KAG5184594.1"/>
    <property type="molecule type" value="Genomic_DNA"/>
</dbReference>
<evidence type="ECO:0000256" key="1">
    <source>
        <dbReference type="SAM" id="MobiDB-lite"/>
    </source>
</evidence>